<comment type="similarity">
    <text evidence="1">Belongs to the ARG7 family.</text>
</comment>
<keyword evidence="4" id="KW-1185">Reference proteome</keyword>
<reference evidence="3" key="1">
    <citation type="journal article" date="2023" name="Science">
        <title>Elucidation of the pathway for biosynthesis of saponin adjuvants from the soapbark tree.</title>
        <authorList>
            <person name="Reed J."/>
            <person name="Orme A."/>
            <person name="El-Demerdash A."/>
            <person name="Owen C."/>
            <person name="Martin L.B.B."/>
            <person name="Misra R.C."/>
            <person name="Kikuchi S."/>
            <person name="Rejzek M."/>
            <person name="Martin A.C."/>
            <person name="Harkess A."/>
            <person name="Leebens-Mack J."/>
            <person name="Louveau T."/>
            <person name="Stephenson M.J."/>
            <person name="Osbourn A."/>
        </authorList>
    </citation>
    <scope>NUCLEOTIDE SEQUENCE</scope>
    <source>
        <strain evidence="3">S10</strain>
    </source>
</reference>
<comment type="caution">
    <text evidence="3">The sequence shown here is derived from an EMBL/GenBank/DDBJ whole genome shotgun (WGS) entry which is preliminary data.</text>
</comment>
<evidence type="ECO:0000256" key="2">
    <source>
        <dbReference type="SAM" id="MobiDB-lite"/>
    </source>
</evidence>
<evidence type="ECO:0000256" key="1">
    <source>
        <dbReference type="ARBA" id="ARBA00006974"/>
    </source>
</evidence>
<sequence>MDIVKRKWKRNFVLKVWERCRSLGGGSDQRKRIALITKSKSWHSSTKPPLLPANVGDGSRKKGKVAPVGCFYVYVGQQRQRFVKKTKFVNHLLFKKLLEDVELKYGFNSEGPICLPCEVDLFYKVLAEIDGEEEKEEDTSPTCVFVGKGYYNSLDNGYCAYRLLSPSRSILRINRF</sequence>
<feature type="region of interest" description="Disordered" evidence="2">
    <location>
        <begin position="40"/>
        <end position="61"/>
    </location>
</feature>
<dbReference type="PANTHER" id="PTHR31374">
    <property type="entry name" value="AUXIN-INDUCED PROTEIN-LIKE-RELATED"/>
    <property type="match status" value="1"/>
</dbReference>
<dbReference type="InterPro" id="IPR003676">
    <property type="entry name" value="SAUR_fam"/>
</dbReference>
<dbReference type="AlphaFoldDB" id="A0AAD7PJN1"/>
<dbReference type="GO" id="GO:0009733">
    <property type="term" value="P:response to auxin"/>
    <property type="evidence" value="ECO:0007669"/>
    <property type="project" value="InterPro"/>
</dbReference>
<name>A0AAD7PJN1_QUISA</name>
<organism evidence="3 4">
    <name type="scientific">Quillaja saponaria</name>
    <name type="common">Soap bark tree</name>
    <dbReference type="NCBI Taxonomy" id="32244"/>
    <lineage>
        <taxon>Eukaryota</taxon>
        <taxon>Viridiplantae</taxon>
        <taxon>Streptophyta</taxon>
        <taxon>Embryophyta</taxon>
        <taxon>Tracheophyta</taxon>
        <taxon>Spermatophyta</taxon>
        <taxon>Magnoliopsida</taxon>
        <taxon>eudicotyledons</taxon>
        <taxon>Gunneridae</taxon>
        <taxon>Pentapetalae</taxon>
        <taxon>rosids</taxon>
        <taxon>fabids</taxon>
        <taxon>Fabales</taxon>
        <taxon>Quillajaceae</taxon>
        <taxon>Quillaja</taxon>
    </lineage>
</organism>
<evidence type="ECO:0000313" key="3">
    <source>
        <dbReference type="EMBL" id="KAJ7957210.1"/>
    </source>
</evidence>
<dbReference type="PANTHER" id="PTHR31374:SF199">
    <property type="entry name" value="SMALL AUXIN-UP RNA-RELATED"/>
    <property type="match status" value="1"/>
</dbReference>
<dbReference type="KEGG" id="qsa:O6P43_023539"/>
<dbReference type="Proteomes" id="UP001163823">
    <property type="component" value="Chromosome 9"/>
</dbReference>
<protein>
    <submittedName>
        <fullName evidence="3">Auxin-responsive protein</fullName>
    </submittedName>
</protein>
<gene>
    <name evidence="3" type="ORF">O6P43_023539</name>
</gene>
<accession>A0AAD7PJN1</accession>
<dbReference type="Pfam" id="PF02519">
    <property type="entry name" value="Auxin_inducible"/>
    <property type="match status" value="1"/>
</dbReference>
<evidence type="ECO:0000313" key="4">
    <source>
        <dbReference type="Proteomes" id="UP001163823"/>
    </source>
</evidence>
<dbReference type="EMBL" id="JARAOO010000009">
    <property type="protein sequence ID" value="KAJ7957210.1"/>
    <property type="molecule type" value="Genomic_DNA"/>
</dbReference>
<proteinExistence type="inferred from homology"/>